<proteinExistence type="predicted"/>
<keyword evidence="2" id="KW-1185">Reference proteome</keyword>
<dbReference type="OrthoDB" id="3780659at2"/>
<dbReference type="AlphaFoldDB" id="A0A810L504"/>
<evidence type="ECO:0008006" key="3">
    <source>
        <dbReference type="Google" id="ProtNLM"/>
    </source>
</evidence>
<dbReference type="Gene3D" id="1.20.120.450">
    <property type="entry name" value="dinb family like domain"/>
    <property type="match status" value="1"/>
</dbReference>
<dbReference type="InterPro" id="IPR034660">
    <property type="entry name" value="DinB/YfiT-like"/>
</dbReference>
<reference evidence="1" key="1">
    <citation type="submission" date="2020-08" db="EMBL/GenBank/DDBJ databases">
        <title>Whole genome shotgun sequence of Actinocatenispora sera NBRC 101916.</title>
        <authorList>
            <person name="Komaki H."/>
            <person name="Tamura T."/>
        </authorList>
    </citation>
    <scope>NUCLEOTIDE SEQUENCE</scope>
    <source>
        <strain evidence="1">NBRC 101916</strain>
    </source>
</reference>
<evidence type="ECO:0000313" key="2">
    <source>
        <dbReference type="Proteomes" id="UP000680750"/>
    </source>
</evidence>
<protein>
    <recommendedName>
        <fullName evidence="3">DinB family protein</fullName>
    </recommendedName>
</protein>
<name>A0A810L504_9ACTN</name>
<dbReference type="KEGG" id="aser:Asera_42170"/>
<gene>
    <name evidence="1" type="ORF">Asera_42170</name>
</gene>
<sequence length="168" mass="18583">MTRYLSIEDDDDSVPDTDERDVTTLIPAAVDEVLAMAETWLAFAGNPVVREGNAWTPHKALRRVTDHLIDHLAEIECRLAGVPTEPDRWHGRRLTLDADFARFTEADLDEATSRLRRLALCYRGRLAGLSADELDAPCASDPGAWTIRQIVHHVAGITAYAELLGPLA</sequence>
<accession>A0A810L504</accession>
<dbReference type="SUPFAM" id="SSF109854">
    <property type="entry name" value="DinB/YfiT-like putative metalloenzymes"/>
    <property type="match status" value="1"/>
</dbReference>
<dbReference type="Proteomes" id="UP000680750">
    <property type="component" value="Chromosome"/>
</dbReference>
<evidence type="ECO:0000313" key="1">
    <source>
        <dbReference type="EMBL" id="BCJ30109.1"/>
    </source>
</evidence>
<dbReference type="RefSeq" id="WP_035295376.1">
    <property type="nucleotide sequence ID" value="NZ_AP023354.1"/>
</dbReference>
<dbReference type="EMBL" id="AP023354">
    <property type="protein sequence ID" value="BCJ30109.1"/>
    <property type="molecule type" value="Genomic_DNA"/>
</dbReference>
<organism evidence="1 2">
    <name type="scientific">Actinocatenispora sera</name>
    <dbReference type="NCBI Taxonomy" id="390989"/>
    <lineage>
        <taxon>Bacteria</taxon>
        <taxon>Bacillati</taxon>
        <taxon>Actinomycetota</taxon>
        <taxon>Actinomycetes</taxon>
        <taxon>Micromonosporales</taxon>
        <taxon>Micromonosporaceae</taxon>
        <taxon>Actinocatenispora</taxon>
    </lineage>
</organism>